<evidence type="ECO:0000313" key="8">
    <source>
        <dbReference type="Proteomes" id="UP000184485"/>
    </source>
</evidence>
<dbReference type="InterPro" id="IPR049453">
    <property type="entry name" value="Memb_transporter_dom"/>
</dbReference>
<dbReference type="AlphaFoldDB" id="A0A1M4WWR7"/>
<dbReference type="OrthoDB" id="5445822at2"/>
<comment type="subcellular location">
    <subcellularLocation>
        <location evidence="1">Membrane</location>
        <topology evidence="1">Multi-pass membrane protein</topology>
    </subcellularLocation>
</comment>
<dbReference type="GO" id="GO:0005886">
    <property type="term" value="C:plasma membrane"/>
    <property type="evidence" value="ECO:0007669"/>
    <property type="project" value="InterPro"/>
</dbReference>
<dbReference type="RefSeq" id="WP_073051699.1">
    <property type="nucleotide sequence ID" value="NZ_FQUP01000001.1"/>
</dbReference>
<evidence type="ECO:0000256" key="1">
    <source>
        <dbReference type="ARBA" id="ARBA00004141"/>
    </source>
</evidence>
<keyword evidence="3 5" id="KW-1133">Transmembrane helix</keyword>
<dbReference type="Proteomes" id="UP000184485">
    <property type="component" value="Unassembled WGS sequence"/>
</dbReference>
<reference evidence="7 8" key="1">
    <citation type="submission" date="2016-11" db="EMBL/GenBank/DDBJ databases">
        <authorList>
            <person name="Jaros S."/>
            <person name="Januszkiewicz K."/>
            <person name="Wedrychowicz H."/>
        </authorList>
    </citation>
    <scope>NUCLEOTIDE SEQUENCE [LARGE SCALE GENOMIC DNA]</scope>
    <source>
        <strain evidence="7 8">DSM 19436</strain>
    </source>
</reference>
<feature type="transmembrane region" description="Helical" evidence="5">
    <location>
        <begin position="111"/>
        <end position="130"/>
    </location>
</feature>
<proteinExistence type="predicted"/>
<dbReference type="EMBL" id="FQUP01000001">
    <property type="protein sequence ID" value="SHE85513.1"/>
    <property type="molecule type" value="Genomic_DNA"/>
</dbReference>
<feature type="transmembrane region" description="Helical" evidence="5">
    <location>
        <begin position="231"/>
        <end position="250"/>
    </location>
</feature>
<evidence type="ECO:0000313" key="7">
    <source>
        <dbReference type="EMBL" id="SHE85513.1"/>
    </source>
</evidence>
<keyword evidence="4 5" id="KW-0472">Membrane</keyword>
<evidence type="ECO:0000256" key="5">
    <source>
        <dbReference type="SAM" id="Phobius"/>
    </source>
</evidence>
<feature type="transmembrane region" description="Helical" evidence="5">
    <location>
        <begin position="311"/>
        <end position="329"/>
    </location>
</feature>
<name>A0A1M4WWR7_9HYPH</name>
<accession>A0A1M4WWR7</accession>
<dbReference type="Pfam" id="PF13515">
    <property type="entry name" value="FUSC_2"/>
    <property type="match status" value="1"/>
</dbReference>
<sequence>MTATAAAQGDPSDTLTRKAIATTVGAVGAVYIALLAGFDNPYWAGLSAMVIANSDRDELFTKGLLRIAGTFIGVFVGYVGAQLLEGFAIGQAAAAVVAAGIAIYGRQRSAFGYAWFYGGATFLLVIVASISDPGGLYDFAQNRCYEIVTGVTAATLASWALGPGAGGTTRIVAHPPSVTPADARRLAYAAALGTLAILIAWTSFSLPSLTQVIVSSLIVIDANPVSTRHRGLQRIIGCFIGGAAGLMVIGIDATSFIWWIAALSLGIYLAARIHLGGTANAYIGTQTAIAFLVTMVDSGPPTSILPPVERLVGIILGVALMSLVTWAVAGRPRAAAQA</sequence>
<feature type="transmembrane region" description="Helical" evidence="5">
    <location>
        <begin position="59"/>
        <end position="81"/>
    </location>
</feature>
<feature type="transmembrane region" description="Helical" evidence="5">
    <location>
        <begin position="256"/>
        <end position="275"/>
    </location>
</feature>
<keyword evidence="2 5" id="KW-0812">Transmembrane</keyword>
<evidence type="ECO:0000256" key="4">
    <source>
        <dbReference type="ARBA" id="ARBA00023136"/>
    </source>
</evidence>
<feature type="transmembrane region" description="Helical" evidence="5">
    <location>
        <begin position="19"/>
        <end position="38"/>
    </location>
</feature>
<evidence type="ECO:0000256" key="2">
    <source>
        <dbReference type="ARBA" id="ARBA00022692"/>
    </source>
</evidence>
<dbReference type="GO" id="GO:0022857">
    <property type="term" value="F:transmembrane transporter activity"/>
    <property type="evidence" value="ECO:0007669"/>
    <property type="project" value="InterPro"/>
</dbReference>
<gene>
    <name evidence="7" type="ORF">SAMN02745157_1084</name>
</gene>
<feature type="transmembrane region" description="Helical" evidence="5">
    <location>
        <begin position="186"/>
        <end position="219"/>
    </location>
</feature>
<evidence type="ECO:0000256" key="3">
    <source>
        <dbReference type="ARBA" id="ARBA00022989"/>
    </source>
</evidence>
<organism evidence="7 8">
    <name type="scientific">Kaistia soli DSM 19436</name>
    <dbReference type="NCBI Taxonomy" id="1122133"/>
    <lineage>
        <taxon>Bacteria</taxon>
        <taxon>Pseudomonadati</taxon>
        <taxon>Pseudomonadota</taxon>
        <taxon>Alphaproteobacteria</taxon>
        <taxon>Hyphomicrobiales</taxon>
        <taxon>Kaistiaceae</taxon>
        <taxon>Kaistia</taxon>
    </lineage>
</organism>
<dbReference type="Pfam" id="PF04632">
    <property type="entry name" value="FUSC"/>
    <property type="match status" value="1"/>
</dbReference>
<dbReference type="STRING" id="1122133.SAMN02745157_1084"/>
<feature type="domain" description="Integral membrane bound transporter" evidence="6">
    <location>
        <begin position="195"/>
        <end position="321"/>
    </location>
</feature>
<protein>
    <submittedName>
        <fullName evidence="7">Fusaric acid resistance protein family protein</fullName>
    </submittedName>
</protein>
<feature type="transmembrane region" description="Helical" evidence="5">
    <location>
        <begin position="282"/>
        <end position="299"/>
    </location>
</feature>
<keyword evidence="8" id="KW-1185">Reference proteome</keyword>
<dbReference type="InterPro" id="IPR006726">
    <property type="entry name" value="PHBA_efflux_AaeB/fusaric-R"/>
</dbReference>
<evidence type="ECO:0000259" key="6">
    <source>
        <dbReference type="Pfam" id="PF13515"/>
    </source>
</evidence>
<feature type="transmembrane region" description="Helical" evidence="5">
    <location>
        <begin position="87"/>
        <end position="104"/>
    </location>
</feature>